<comment type="caution">
    <text evidence="1">The sequence shown here is derived from an EMBL/GenBank/DDBJ whole genome shotgun (WGS) entry which is preliminary data.</text>
</comment>
<gene>
    <name evidence="1" type="ORF">R4315_05610</name>
</gene>
<name>A0AAE4UWH4_9NOCA</name>
<dbReference type="EMBL" id="JAWLUP010000007">
    <property type="protein sequence ID" value="MDV7264025.1"/>
    <property type="molecule type" value="Genomic_DNA"/>
</dbReference>
<sequence>MLVIGILFVLSLASVAWLCVSTTHGGRSGLAGPPRSHLHSD</sequence>
<accession>A0AAE4UWH4</accession>
<organism evidence="1 2">
    <name type="scientific">Rhodococcus oxybenzonivorans</name>
    <dbReference type="NCBI Taxonomy" id="1990687"/>
    <lineage>
        <taxon>Bacteria</taxon>
        <taxon>Bacillati</taxon>
        <taxon>Actinomycetota</taxon>
        <taxon>Actinomycetes</taxon>
        <taxon>Mycobacteriales</taxon>
        <taxon>Nocardiaceae</taxon>
        <taxon>Rhodococcus</taxon>
    </lineage>
</organism>
<proteinExistence type="predicted"/>
<evidence type="ECO:0000313" key="2">
    <source>
        <dbReference type="Proteomes" id="UP001185863"/>
    </source>
</evidence>
<dbReference type="RefSeq" id="WP_283254080.1">
    <property type="nucleotide sequence ID" value="NZ_JAWLUP010000007.1"/>
</dbReference>
<reference evidence="1" key="1">
    <citation type="submission" date="2023-10" db="EMBL/GenBank/DDBJ databases">
        <title>Development of a sustainable strategy for remediation of hydrocarbon-contaminated territories based on the waste exchange concept.</title>
        <authorList>
            <person name="Krivoruchko A."/>
        </authorList>
    </citation>
    <scope>NUCLEOTIDE SEQUENCE</scope>
    <source>
        <strain evidence="1">IEGM 68</strain>
    </source>
</reference>
<dbReference type="Proteomes" id="UP001185863">
    <property type="component" value="Unassembled WGS sequence"/>
</dbReference>
<dbReference type="AlphaFoldDB" id="A0AAE4UWH4"/>
<evidence type="ECO:0000313" key="1">
    <source>
        <dbReference type="EMBL" id="MDV7264025.1"/>
    </source>
</evidence>
<protein>
    <submittedName>
        <fullName evidence="1">Uncharacterized protein</fullName>
    </submittedName>
</protein>